<evidence type="ECO:0000313" key="7">
    <source>
        <dbReference type="Proteomes" id="UP001151081"/>
    </source>
</evidence>
<dbReference type="Pfam" id="PF03466">
    <property type="entry name" value="LysR_substrate"/>
    <property type="match status" value="1"/>
</dbReference>
<comment type="caution">
    <text evidence="6">The sequence shown here is derived from an EMBL/GenBank/DDBJ whole genome shotgun (WGS) entry which is preliminary data.</text>
</comment>
<evidence type="ECO:0000256" key="3">
    <source>
        <dbReference type="ARBA" id="ARBA00023125"/>
    </source>
</evidence>
<evidence type="ECO:0000256" key="1">
    <source>
        <dbReference type="ARBA" id="ARBA00009437"/>
    </source>
</evidence>
<name>A0A9X3WZ73_9BACT</name>
<dbReference type="InterPro" id="IPR036388">
    <property type="entry name" value="WH-like_DNA-bd_sf"/>
</dbReference>
<dbReference type="InterPro" id="IPR050389">
    <property type="entry name" value="LysR-type_TF"/>
</dbReference>
<feature type="domain" description="HTH lysR-type" evidence="5">
    <location>
        <begin position="9"/>
        <end position="66"/>
    </location>
</feature>
<keyword evidence="4" id="KW-0804">Transcription</keyword>
<dbReference type="EMBL" id="JAGTJJ010000004">
    <property type="protein sequence ID" value="MDC3981087.1"/>
    <property type="molecule type" value="Genomic_DNA"/>
</dbReference>
<sequence length="309" mass="34174">MEGLELAHLDLNLLVIFDLLMTERSVTLAARRLGRAQSAVSYSLARLRETFEDPLFVRTKAGLAPTPRAEALHREVREVLSRLREVVQGQVRFDPARARRTFTVAMTDYVELVLLPVLAQRLAQVAPGVDLEVTASGDDIERQLEEGAVDLAVGVMFYERPGVYTRKLFGESFVCLARAGHPALTERETLSPETFAGLLHVLVAPRGRPGSFVDSALERMGLSRRVALRVQHYLAAPRVVAETDMVLTSPTRLARAHAAGLAVRAFPPPVELPGFFVRAAWHERRQGDSGVSWLRGLLIELGEELDRAS</sequence>
<dbReference type="Gene3D" id="1.10.10.10">
    <property type="entry name" value="Winged helix-like DNA-binding domain superfamily/Winged helix DNA-binding domain"/>
    <property type="match status" value="1"/>
</dbReference>
<reference evidence="6 7" key="1">
    <citation type="submission" date="2021-04" db="EMBL/GenBank/DDBJ databases">
        <title>Genome analysis of Polyangium sp.</title>
        <authorList>
            <person name="Li Y."/>
            <person name="Wang J."/>
        </authorList>
    </citation>
    <scope>NUCLEOTIDE SEQUENCE [LARGE SCALE GENOMIC DNA]</scope>
    <source>
        <strain evidence="6 7">SDU14</strain>
    </source>
</reference>
<dbReference type="GO" id="GO:0003677">
    <property type="term" value="F:DNA binding"/>
    <property type="evidence" value="ECO:0007669"/>
    <property type="project" value="UniProtKB-KW"/>
</dbReference>
<dbReference type="InterPro" id="IPR005119">
    <property type="entry name" value="LysR_subst-bd"/>
</dbReference>
<keyword evidence="2" id="KW-0805">Transcription regulation</keyword>
<comment type="similarity">
    <text evidence="1">Belongs to the LysR transcriptional regulatory family.</text>
</comment>
<dbReference type="SUPFAM" id="SSF53850">
    <property type="entry name" value="Periplasmic binding protein-like II"/>
    <property type="match status" value="1"/>
</dbReference>
<keyword evidence="3" id="KW-0238">DNA-binding</keyword>
<keyword evidence="7" id="KW-1185">Reference proteome</keyword>
<dbReference type="CDD" id="cd08417">
    <property type="entry name" value="PBP2_Nitroaromatics_like"/>
    <property type="match status" value="1"/>
</dbReference>
<evidence type="ECO:0000256" key="2">
    <source>
        <dbReference type="ARBA" id="ARBA00023015"/>
    </source>
</evidence>
<dbReference type="Proteomes" id="UP001151081">
    <property type="component" value="Unassembled WGS sequence"/>
</dbReference>
<evidence type="ECO:0000313" key="6">
    <source>
        <dbReference type="EMBL" id="MDC3981087.1"/>
    </source>
</evidence>
<dbReference type="InterPro" id="IPR036390">
    <property type="entry name" value="WH_DNA-bd_sf"/>
</dbReference>
<dbReference type="PANTHER" id="PTHR30118:SF15">
    <property type="entry name" value="TRANSCRIPTIONAL REGULATORY PROTEIN"/>
    <property type="match status" value="1"/>
</dbReference>
<evidence type="ECO:0000256" key="4">
    <source>
        <dbReference type="ARBA" id="ARBA00023163"/>
    </source>
</evidence>
<protein>
    <submittedName>
        <fullName evidence="6">LysR family transcriptional regulator</fullName>
    </submittedName>
</protein>
<gene>
    <name evidence="6" type="ORF">KEG57_11295</name>
</gene>
<dbReference type="InterPro" id="IPR000847">
    <property type="entry name" value="LysR_HTH_N"/>
</dbReference>
<dbReference type="Gene3D" id="3.40.190.10">
    <property type="entry name" value="Periplasmic binding protein-like II"/>
    <property type="match status" value="2"/>
</dbReference>
<organism evidence="6 7">
    <name type="scientific">Polyangium jinanense</name>
    <dbReference type="NCBI Taxonomy" id="2829994"/>
    <lineage>
        <taxon>Bacteria</taxon>
        <taxon>Pseudomonadati</taxon>
        <taxon>Myxococcota</taxon>
        <taxon>Polyangia</taxon>
        <taxon>Polyangiales</taxon>
        <taxon>Polyangiaceae</taxon>
        <taxon>Polyangium</taxon>
    </lineage>
</organism>
<dbReference type="PANTHER" id="PTHR30118">
    <property type="entry name" value="HTH-TYPE TRANSCRIPTIONAL REGULATOR LEUO-RELATED"/>
    <property type="match status" value="1"/>
</dbReference>
<dbReference type="Pfam" id="PF00126">
    <property type="entry name" value="HTH_1"/>
    <property type="match status" value="1"/>
</dbReference>
<dbReference type="AlphaFoldDB" id="A0A9X3WZ73"/>
<evidence type="ECO:0000259" key="5">
    <source>
        <dbReference type="PROSITE" id="PS50931"/>
    </source>
</evidence>
<dbReference type="InterPro" id="IPR037402">
    <property type="entry name" value="YidZ_PBP2"/>
</dbReference>
<proteinExistence type="inferred from homology"/>
<dbReference type="GO" id="GO:0003700">
    <property type="term" value="F:DNA-binding transcription factor activity"/>
    <property type="evidence" value="ECO:0007669"/>
    <property type="project" value="InterPro"/>
</dbReference>
<dbReference type="RefSeq" id="WP_272420108.1">
    <property type="nucleotide sequence ID" value="NZ_JAGTJJ010000004.1"/>
</dbReference>
<dbReference type="SUPFAM" id="SSF46785">
    <property type="entry name" value="Winged helix' DNA-binding domain"/>
    <property type="match status" value="1"/>
</dbReference>
<accession>A0A9X3WZ73</accession>
<dbReference type="PROSITE" id="PS50931">
    <property type="entry name" value="HTH_LYSR"/>
    <property type="match status" value="1"/>
</dbReference>